<keyword evidence="11" id="KW-0378">Hydrolase</keyword>
<dbReference type="GO" id="GO:0005886">
    <property type="term" value="C:plasma membrane"/>
    <property type="evidence" value="ECO:0007669"/>
    <property type="project" value="UniProtKB-SubCell"/>
</dbReference>
<dbReference type="FunFam" id="3.40.50.300:FF:000462">
    <property type="entry name" value="Vitamin B12 import ATP-binding protein BtuD"/>
    <property type="match status" value="1"/>
</dbReference>
<dbReference type="EMBL" id="LS483470">
    <property type="protein sequence ID" value="SQI40651.1"/>
    <property type="molecule type" value="Genomic_DNA"/>
</dbReference>
<dbReference type="InterPro" id="IPR003593">
    <property type="entry name" value="AAA+_ATPase"/>
</dbReference>
<gene>
    <name evidence="9 11" type="primary">btuD</name>
    <name evidence="11" type="ORF">NCTC12151_01698</name>
</gene>
<dbReference type="SUPFAM" id="SSF52540">
    <property type="entry name" value="P-loop containing nucleoside triphosphate hydrolases"/>
    <property type="match status" value="1"/>
</dbReference>
<dbReference type="RefSeq" id="WP_111742039.1">
    <property type="nucleotide sequence ID" value="NZ_LR698987.1"/>
</dbReference>
<dbReference type="InterPro" id="IPR027417">
    <property type="entry name" value="P-loop_NTPase"/>
</dbReference>
<dbReference type="PROSITE" id="PS00211">
    <property type="entry name" value="ABC_TRANSPORTER_1"/>
    <property type="match status" value="1"/>
</dbReference>
<evidence type="ECO:0000256" key="2">
    <source>
        <dbReference type="ARBA" id="ARBA00022475"/>
    </source>
</evidence>
<protein>
    <recommendedName>
        <fullName evidence="9">Vitamin B12 import ATP-binding protein BtuD</fullName>
        <ecNumber evidence="9">7.6.2.8</ecNumber>
    </recommendedName>
    <alternativeName>
        <fullName evidence="9">Vitamin B12-transporting ATPase</fullName>
    </alternativeName>
</protein>
<dbReference type="InterPro" id="IPR017871">
    <property type="entry name" value="ABC_transporter-like_CS"/>
</dbReference>
<keyword evidence="1 9" id="KW-0813">Transport</keyword>
<keyword evidence="7 9" id="KW-0472">Membrane</keyword>
<keyword evidence="2 9" id="KW-1003">Cell membrane</keyword>
<evidence type="ECO:0000256" key="9">
    <source>
        <dbReference type="HAMAP-Rule" id="MF_01005"/>
    </source>
</evidence>
<feature type="binding site" evidence="9">
    <location>
        <begin position="30"/>
        <end position="37"/>
    </location>
    <ligand>
        <name>ATP</name>
        <dbReference type="ChEBI" id="CHEBI:30616"/>
    </ligand>
</feature>
<comment type="function">
    <text evidence="8">Part of the ABC transporter complex HmuTUV involved in hemin import. Responsible for energy coupling to the transport system.</text>
</comment>
<feature type="domain" description="ABC transporter" evidence="10">
    <location>
        <begin position="2"/>
        <end position="234"/>
    </location>
</feature>
<evidence type="ECO:0000256" key="5">
    <source>
        <dbReference type="ARBA" id="ARBA00022840"/>
    </source>
</evidence>
<evidence type="ECO:0000313" key="12">
    <source>
        <dbReference type="Proteomes" id="UP000249005"/>
    </source>
</evidence>
<comment type="subunit">
    <text evidence="9">The complex is composed of two ATP-binding proteins (BtuD), two transmembrane proteins (BtuC) and a solute-binding protein (BtuF).</text>
</comment>
<evidence type="ECO:0000256" key="7">
    <source>
        <dbReference type="ARBA" id="ARBA00023136"/>
    </source>
</evidence>
<keyword evidence="12" id="KW-1185">Reference proteome</keyword>
<dbReference type="SMART" id="SM00382">
    <property type="entry name" value="AAA"/>
    <property type="match status" value="1"/>
</dbReference>
<comment type="similarity">
    <text evidence="9">Belongs to the ABC transporter superfamily. Vitamin B12 importer (TC 3.A.1.13.1) family.</text>
</comment>
<dbReference type="KEGG" id="lri:NCTC12151_01698"/>
<proteinExistence type="inferred from homology"/>
<dbReference type="OrthoDB" id="5292475at2"/>
<comment type="function">
    <text evidence="9">Part of the ABC transporter complex BtuCDF involved in vitamin B12 import. Responsible for energy coupling to the transport system.</text>
</comment>
<keyword evidence="6 9" id="KW-1278">Translocase</keyword>
<organism evidence="11 12">
    <name type="scientific">Leminorella richardii</name>
    <dbReference type="NCBI Taxonomy" id="158841"/>
    <lineage>
        <taxon>Bacteria</taxon>
        <taxon>Pseudomonadati</taxon>
        <taxon>Pseudomonadota</taxon>
        <taxon>Gammaproteobacteria</taxon>
        <taxon>Enterobacterales</taxon>
        <taxon>Budviciaceae</taxon>
        <taxon>Leminorella</taxon>
    </lineage>
</organism>
<keyword evidence="5 9" id="KW-0067">ATP-binding</keyword>
<reference evidence="11 12" key="1">
    <citation type="submission" date="2018-06" db="EMBL/GenBank/DDBJ databases">
        <authorList>
            <consortium name="Pathogen Informatics"/>
            <person name="Doyle S."/>
        </authorList>
    </citation>
    <scope>NUCLEOTIDE SEQUENCE [LARGE SCALE GENOMIC DNA]</scope>
    <source>
        <strain evidence="11 12">NCTC12151</strain>
    </source>
</reference>
<dbReference type="Gene3D" id="3.40.50.300">
    <property type="entry name" value="P-loop containing nucleotide triphosphate hydrolases"/>
    <property type="match status" value="1"/>
</dbReference>
<name>A0A2X4UPF9_9GAMM</name>
<dbReference type="PANTHER" id="PTHR42794:SF1">
    <property type="entry name" value="HEMIN IMPORT ATP-BINDING PROTEIN HMUV"/>
    <property type="match status" value="1"/>
</dbReference>
<dbReference type="NCBIfam" id="NF002981">
    <property type="entry name" value="PRK03695.1"/>
    <property type="match status" value="1"/>
</dbReference>
<evidence type="ECO:0000256" key="6">
    <source>
        <dbReference type="ARBA" id="ARBA00022967"/>
    </source>
</evidence>
<dbReference type="Pfam" id="PF00005">
    <property type="entry name" value="ABC_tran"/>
    <property type="match status" value="1"/>
</dbReference>
<evidence type="ECO:0000313" key="11">
    <source>
        <dbReference type="EMBL" id="SQI40651.1"/>
    </source>
</evidence>
<dbReference type="InterPro" id="IPR003439">
    <property type="entry name" value="ABC_transporter-like_ATP-bd"/>
</dbReference>
<evidence type="ECO:0000256" key="8">
    <source>
        <dbReference type="ARBA" id="ARBA00037066"/>
    </source>
</evidence>
<sequence>MLTLTDLSIEHRLTGVSATVQAGRLVNIIGPNGAGKSTLLAAAAGLLPYRGSALLGEDEIAELSPQRLSHQRAYLAQQQESRAMMRVFQYIELHLPKEASVGKVEGVVMQLVQRLDLGDKLDRLLTQLSGGEWQRVRLAAAFLQVWPEINPEGRLLLLDEPMNSLDVAQQASLNRLLKTFCHLGGSAVVSVHHLNHALSHADDIWLLDAGKLVVEGPVAKIMVPERLSPVFGVEFELLQMGEKKWLSVKASN</sequence>
<keyword evidence="3" id="KW-0997">Cell inner membrane</keyword>
<comment type="catalytic activity">
    <reaction evidence="9">
        <text>an R-cob(III)alamin(out) + ATP + H2O = an R-cob(III)alamin(in) + ADP + phosphate + H(+)</text>
        <dbReference type="Rhea" id="RHEA:17873"/>
        <dbReference type="ChEBI" id="CHEBI:15377"/>
        <dbReference type="ChEBI" id="CHEBI:15378"/>
        <dbReference type="ChEBI" id="CHEBI:30616"/>
        <dbReference type="ChEBI" id="CHEBI:43474"/>
        <dbReference type="ChEBI" id="CHEBI:140785"/>
        <dbReference type="ChEBI" id="CHEBI:456216"/>
        <dbReference type="EC" id="7.6.2.8"/>
    </reaction>
</comment>
<dbReference type="EC" id="7.6.2.8" evidence="9"/>
<evidence type="ECO:0000256" key="4">
    <source>
        <dbReference type="ARBA" id="ARBA00022741"/>
    </source>
</evidence>
<dbReference type="AlphaFoldDB" id="A0A2X4UPF9"/>
<keyword evidence="4 9" id="KW-0547">Nucleotide-binding</keyword>
<dbReference type="HAMAP" id="MF_01005">
    <property type="entry name" value="BtuD"/>
    <property type="match status" value="1"/>
</dbReference>
<dbReference type="PANTHER" id="PTHR42794">
    <property type="entry name" value="HEMIN IMPORT ATP-BINDING PROTEIN HMUV"/>
    <property type="match status" value="1"/>
</dbReference>
<dbReference type="InterPro" id="IPR023693">
    <property type="entry name" value="ABC_transptr_BtuD"/>
</dbReference>
<dbReference type="GO" id="GO:0015420">
    <property type="term" value="F:ABC-type vitamin B12 transporter activity"/>
    <property type="evidence" value="ECO:0007669"/>
    <property type="project" value="UniProtKB-UniRule"/>
</dbReference>
<dbReference type="GO" id="GO:0005524">
    <property type="term" value="F:ATP binding"/>
    <property type="evidence" value="ECO:0007669"/>
    <property type="project" value="UniProtKB-KW"/>
</dbReference>
<comment type="subcellular location">
    <subcellularLocation>
        <location evidence="9">Cell membrane</location>
        <topology evidence="9">Peripheral membrane protein</topology>
    </subcellularLocation>
</comment>
<evidence type="ECO:0000259" key="10">
    <source>
        <dbReference type="PROSITE" id="PS50893"/>
    </source>
</evidence>
<dbReference type="PROSITE" id="PS50893">
    <property type="entry name" value="ABC_TRANSPORTER_2"/>
    <property type="match status" value="1"/>
</dbReference>
<evidence type="ECO:0000256" key="1">
    <source>
        <dbReference type="ARBA" id="ARBA00022448"/>
    </source>
</evidence>
<dbReference type="Proteomes" id="UP000249005">
    <property type="component" value="Chromosome 1"/>
</dbReference>
<evidence type="ECO:0000256" key="3">
    <source>
        <dbReference type="ARBA" id="ARBA00022519"/>
    </source>
</evidence>
<accession>A0A2X4UPF9</accession>
<dbReference type="GO" id="GO:0016887">
    <property type="term" value="F:ATP hydrolysis activity"/>
    <property type="evidence" value="ECO:0007669"/>
    <property type="project" value="InterPro"/>
</dbReference>